<proteinExistence type="predicted"/>
<reference evidence="1 2" key="1">
    <citation type="submission" date="2018-11" db="EMBL/GenBank/DDBJ databases">
        <authorList>
            <consortium name="Pathogen Informatics"/>
        </authorList>
    </citation>
    <scope>NUCLEOTIDE SEQUENCE [LARGE SCALE GENOMIC DNA]</scope>
</reference>
<dbReference type="AlphaFoldDB" id="A0A3P7LNW3"/>
<evidence type="ECO:0000313" key="2">
    <source>
        <dbReference type="Proteomes" id="UP000281553"/>
    </source>
</evidence>
<sequence>MIGVVEADRQATRLRGIETTTMIVAPPRLLPQQPPPPSDESAEALLVLVTWRGRPLLGCNVAFIVVVEDYQHRFCGRRRRTLQKQQIASALVLTSRGILGRC</sequence>
<gene>
    <name evidence="1" type="ORF">DILT_LOCUS8464</name>
</gene>
<organism evidence="1 2">
    <name type="scientific">Dibothriocephalus latus</name>
    <name type="common">Fish tapeworm</name>
    <name type="synonym">Diphyllobothrium latum</name>
    <dbReference type="NCBI Taxonomy" id="60516"/>
    <lineage>
        <taxon>Eukaryota</taxon>
        <taxon>Metazoa</taxon>
        <taxon>Spiralia</taxon>
        <taxon>Lophotrochozoa</taxon>
        <taxon>Platyhelminthes</taxon>
        <taxon>Cestoda</taxon>
        <taxon>Eucestoda</taxon>
        <taxon>Diphyllobothriidea</taxon>
        <taxon>Diphyllobothriidae</taxon>
        <taxon>Dibothriocephalus</taxon>
    </lineage>
</organism>
<dbReference type="EMBL" id="UYRU01054361">
    <property type="protein sequence ID" value="VDN12633.1"/>
    <property type="molecule type" value="Genomic_DNA"/>
</dbReference>
<protein>
    <submittedName>
        <fullName evidence="1">Uncharacterized protein</fullName>
    </submittedName>
</protein>
<accession>A0A3P7LNW3</accession>
<evidence type="ECO:0000313" key="1">
    <source>
        <dbReference type="EMBL" id="VDN12633.1"/>
    </source>
</evidence>
<name>A0A3P7LNW3_DIBLA</name>
<keyword evidence="2" id="KW-1185">Reference proteome</keyword>
<dbReference type="Proteomes" id="UP000281553">
    <property type="component" value="Unassembled WGS sequence"/>
</dbReference>